<evidence type="ECO:0000313" key="3">
    <source>
        <dbReference type="Proteomes" id="UP001519460"/>
    </source>
</evidence>
<keyword evidence="3" id="KW-1185">Reference proteome</keyword>
<feature type="compositionally biased region" description="Basic and acidic residues" evidence="1">
    <location>
        <begin position="112"/>
        <end position="126"/>
    </location>
</feature>
<organism evidence="2 3">
    <name type="scientific">Batillaria attramentaria</name>
    <dbReference type="NCBI Taxonomy" id="370345"/>
    <lineage>
        <taxon>Eukaryota</taxon>
        <taxon>Metazoa</taxon>
        <taxon>Spiralia</taxon>
        <taxon>Lophotrochozoa</taxon>
        <taxon>Mollusca</taxon>
        <taxon>Gastropoda</taxon>
        <taxon>Caenogastropoda</taxon>
        <taxon>Sorbeoconcha</taxon>
        <taxon>Cerithioidea</taxon>
        <taxon>Batillariidae</taxon>
        <taxon>Batillaria</taxon>
    </lineage>
</organism>
<evidence type="ECO:0000313" key="2">
    <source>
        <dbReference type="EMBL" id="KAK7478517.1"/>
    </source>
</evidence>
<dbReference type="Proteomes" id="UP001519460">
    <property type="component" value="Unassembled WGS sequence"/>
</dbReference>
<dbReference type="InterPro" id="IPR027973">
    <property type="entry name" value="FSAF1-like"/>
</dbReference>
<accession>A0ABD0JV25</accession>
<dbReference type="PANTHER" id="PTHR28366:SF1">
    <property type="entry name" value="CHROMOSOME 1 OPEN READING FRAME 131"/>
    <property type="match status" value="1"/>
</dbReference>
<gene>
    <name evidence="2" type="ORF">BaRGS_00030276</name>
</gene>
<dbReference type="Pfam" id="PF15375">
    <property type="entry name" value="FSAF1"/>
    <property type="match status" value="1"/>
</dbReference>
<comment type="caution">
    <text evidence="2">The sequence shown here is derived from an EMBL/GenBank/DDBJ whole genome shotgun (WGS) entry which is preliminary data.</text>
</comment>
<name>A0ABD0JV25_9CAEN</name>
<feature type="region of interest" description="Disordered" evidence="1">
    <location>
        <begin position="1"/>
        <end position="66"/>
    </location>
</feature>
<reference evidence="2 3" key="1">
    <citation type="journal article" date="2023" name="Sci. Data">
        <title>Genome assembly of the Korean intertidal mud-creeper Batillaria attramentaria.</title>
        <authorList>
            <person name="Patra A.K."/>
            <person name="Ho P.T."/>
            <person name="Jun S."/>
            <person name="Lee S.J."/>
            <person name="Kim Y."/>
            <person name="Won Y.J."/>
        </authorList>
    </citation>
    <scope>NUCLEOTIDE SEQUENCE [LARGE SCALE GENOMIC DNA]</scope>
    <source>
        <strain evidence="2">Wonlab-2016</strain>
    </source>
</reference>
<dbReference type="AlphaFoldDB" id="A0ABD0JV25"/>
<evidence type="ECO:0000256" key="1">
    <source>
        <dbReference type="SAM" id="MobiDB-lite"/>
    </source>
</evidence>
<sequence>MAAPRKHAHSAQNAEMPTKEVEVVTFHNPAKRRKEEKNQATSTTSKTDKGKSNSRDPDRPVFNLESARSEVRQLGITGLKGRNKIQAELSRLKQLGAKDLKAGVKTKTKPNPKKDTKPEKKEDKGFIDGQIGKYRNGVQYLSQDDIKKVLGSR</sequence>
<dbReference type="EMBL" id="JACVVK020000324">
    <property type="protein sequence ID" value="KAK7478517.1"/>
    <property type="molecule type" value="Genomic_DNA"/>
</dbReference>
<protein>
    <recommendedName>
        <fullName evidence="4">SAP domain-containing protein</fullName>
    </recommendedName>
</protein>
<dbReference type="InterPro" id="IPR052852">
    <property type="entry name" value="SSU_Processome_Comp"/>
</dbReference>
<proteinExistence type="predicted"/>
<feature type="region of interest" description="Disordered" evidence="1">
    <location>
        <begin position="94"/>
        <end position="130"/>
    </location>
</feature>
<evidence type="ECO:0008006" key="4">
    <source>
        <dbReference type="Google" id="ProtNLM"/>
    </source>
</evidence>
<feature type="compositionally biased region" description="Basic and acidic residues" evidence="1">
    <location>
        <begin position="46"/>
        <end position="59"/>
    </location>
</feature>
<dbReference type="PANTHER" id="PTHR28366">
    <property type="entry name" value="CHROMOSOME 1 OPEN READING FRAME 131"/>
    <property type="match status" value="1"/>
</dbReference>